<evidence type="ECO:0000313" key="4">
    <source>
        <dbReference type="Proteomes" id="UP000502756"/>
    </source>
</evidence>
<dbReference type="InterPro" id="IPR023631">
    <property type="entry name" value="Amidase_dom"/>
</dbReference>
<dbReference type="InterPro" id="IPR036928">
    <property type="entry name" value="AS_sf"/>
</dbReference>
<dbReference type="EMBL" id="CP053435">
    <property type="protein sequence ID" value="QJW89771.1"/>
    <property type="molecule type" value="Genomic_DNA"/>
</dbReference>
<evidence type="ECO:0000259" key="2">
    <source>
        <dbReference type="Pfam" id="PF01425"/>
    </source>
</evidence>
<accession>A0A6M5Y972</accession>
<dbReference type="SUPFAM" id="SSF75304">
    <property type="entry name" value="Amidase signature (AS) enzymes"/>
    <property type="match status" value="1"/>
</dbReference>
<keyword evidence="1" id="KW-0732">Signal</keyword>
<dbReference type="Pfam" id="PF01425">
    <property type="entry name" value="Amidase"/>
    <property type="match status" value="1"/>
</dbReference>
<dbReference type="Gene3D" id="3.90.1300.10">
    <property type="entry name" value="Amidase signature (AS) domain"/>
    <property type="match status" value="1"/>
</dbReference>
<feature type="signal peptide" evidence="1">
    <location>
        <begin position="1"/>
        <end position="22"/>
    </location>
</feature>
<feature type="domain" description="Amidase" evidence="2">
    <location>
        <begin position="107"/>
        <end position="528"/>
    </location>
</feature>
<dbReference type="PANTHER" id="PTHR42678:SF34">
    <property type="entry name" value="OS04G0183300 PROTEIN"/>
    <property type="match status" value="1"/>
</dbReference>
<keyword evidence="4" id="KW-1185">Reference proteome</keyword>
<gene>
    <name evidence="3" type="ORF">HNV11_10460</name>
</gene>
<evidence type="ECO:0000256" key="1">
    <source>
        <dbReference type="SAM" id="SignalP"/>
    </source>
</evidence>
<evidence type="ECO:0000313" key="3">
    <source>
        <dbReference type="EMBL" id="QJW89771.1"/>
    </source>
</evidence>
<dbReference type="KEGG" id="stae:HNV11_10460"/>
<dbReference type="Proteomes" id="UP000502756">
    <property type="component" value="Chromosome"/>
</dbReference>
<proteinExistence type="predicted"/>
<dbReference type="RefSeq" id="WP_171739611.1">
    <property type="nucleotide sequence ID" value="NZ_CP053435.1"/>
</dbReference>
<dbReference type="PANTHER" id="PTHR42678">
    <property type="entry name" value="AMIDASE"/>
    <property type="match status" value="1"/>
</dbReference>
<protein>
    <submittedName>
        <fullName evidence="3">Amidase</fullName>
    </submittedName>
</protein>
<reference evidence="3 4" key="1">
    <citation type="submission" date="2020-05" db="EMBL/GenBank/DDBJ databases">
        <title>Genome sequencing of Spirosoma sp. TS118.</title>
        <authorList>
            <person name="Lee J.-H."/>
            <person name="Jeong S."/>
            <person name="Zhao L."/>
            <person name="Jung J.-H."/>
            <person name="Kim M.-K."/>
            <person name="Lim S."/>
        </authorList>
    </citation>
    <scope>NUCLEOTIDE SEQUENCE [LARGE SCALE GENOMIC DNA]</scope>
    <source>
        <strain evidence="3 4">TS118</strain>
    </source>
</reference>
<feature type="chain" id="PRO_5026869742" evidence="1">
    <location>
        <begin position="23"/>
        <end position="548"/>
    </location>
</feature>
<dbReference type="AlphaFoldDB" id="A0A6M5Y972"/>
<name>A0A6M5Y972_9BACT</name>
<sequence>MKKVCILLLLALASCKVTQKSAIPTWTPYDESDELAKTATHESQRMRFKLIQSRNLDKNELWKQVSKQLTNFSAKDYEALKPFILEQDIPTLQAAVQSGKLTYEKLTQWYLYRIATYENDRDKFLNNLIAINPNAVAEARQRDKNKSAVSHPIYGMPIILKDNINLSGLPTTAGAQAFSNNISPKDAFIVDRLQDQGAIFLAKANLSEWANFMCLDCPNGYSAMGGQTLNPYGRKRFDTGGSSSGSGSTVAANYAVGAVGTETSGSILSPSSANSLVGLKPTTGLLSRGGIVPISSTFDTPGPMTRTVVDAAILLSAMTGEDPADPATKNNPKDKRYWQDVKTGSLKGIRFGAYIPLLKDSVYAVNIEKIKSLGGTVVEIEMETAANEGFSTLLNADMQADLPSYIKNYGSGTLSYRSVADILAYNRLDSTKRMPYGQGRIAGVTKATTSPDEMAQLRSNIRKNGVSYFEKPMQQHKLDVVLSINNRSAGLAAAANYPCLTVPMGYKTNGEPIGMTFIARPFEEDKLLKIGFAFEQATKARRLPDDYK</sequence>
<dbReference type="PROSITE" id="PS51257">
    <property type="entry name" value="PROKAR_LIPOPROTEIN"/>
    <property type="match status" value="1"/>
</dbReference>
<organism evidence="3 4">
    <name type="scientific">Spirosoma taeanense</name>
    <dbReference type="NCBI Taxonomy" id="2735870"/>
    <lineage>
        <taxon>Bacteria</taxon>
        <taxon>Pseudomonadati</taxon>
        <taxon>Bacteroidota</taxon>
        <taxon>Cytophagia</taxon>
        <taxon>Cytophagales</taxon>
        <taxon>Cytophagaceae</taxon>
        <taxon>Spirosoma</taxon>
    </lineage>
</organism>